<dbReference type="EMBL" id="BGPR01004818">
    <property type="protein sequence ID" value="GBN03682.1"/>
    <property type="molecule type" value="Genomic_DNA"/>
</dbReference>
<name>A0A4Y2KNH8_ARAVE</name>
<keyword evidence="2" id="KW-1185">Reference proteome</keyword>
<reference evidence="1 2" key="1">
    <citation type="journal article" date="2019" name="Sci. Rep.">
        <title>Orb-weaving spider Araneus ventricosus genome elucidates the spidroin gene catalogue.</title>
        <authorList>
            <person name="Kono N."/>
            <person name="Nakamura H."/>
            <person name="Ohtoshi R."/>
            <person name="Moran D.A.P."/>
            <person name="Shinohara A."/>
            <person name="Yoshida Y."/>
            <person name="Fujiwara M."/>
            <person name="Mori M."/>
            <person name="Tomita M."/>
            <person name="Arakawa K."/>
        </authorList>
    </citation>
    <scope>NUCLEOTIDE SEQUENCE [LARGE SCALE GENOMIC DNA]</scope>
</reference>
<evidence type="ECO:0000313" key="1">
    <source>
        <dbReference type="EMBL" id="GBN03682.1"/>
    </source>
</evidence>
<evidence type="ECO:0000313" key="2">
    <source>
        <dbReference type="Proteomes" id="UP000499080"/>
    </source>
</evidence>
<sequence length="129" mass="14129">MHEKTPSDVTACRGEYIRAALGSESGGLIHWNDFGVSSAVRARKPLKTCWDVIAGFYQFGKSLQDNPQLPSHPVYASSTDSRVWIPNPFFPGRPNQTGTAGRYSPVPQSWKCAGSDSANHRDARAFSLC</sequence>
<accession>A0A4Y2KNH8</accession>
<organism evidence="1 2">
    <name type="scientific">Araneus ventricosus</name>
    <name type="common">Orbweaver spider</name>
    <name type="synonym">Epeira ventricosa</name>
    <dbReference type="NCBI Taxonomy" id="182803"/>
    <lineage>
        <taxon>Eukaryota</taxon>
        <taxon>Metazoa</taxon>
        <taxon>Ecdysozoa</taxon>
        <taxon>Arthropoda</taxon>
        <taxon>Chelicerata</taxon>
        <taxon>Arachnida</taxon>
        <taxon>Araneae</taxon>
        <taxon>Araneomorphae</taxon>
        <taxon>Entelegynae</taxon>
        <taxon>Araneoidea</taxon>
        <taxon>Araneidae</taxon>
        <taxon>Araneus</taxon>
    </lineage>
</organism>
<protein>
    <submittedName>
        <fullName evidence="1">Uncharacterized protein</fullName>
    </submittedName>
</protein>
<dbReference type="Proteomes" id="UP000499080">
    <property type="component" value="Unassembled WGS sequence"/>
</dbReference>
<gene>
    <name evidence="1" type="ORF">AVEN_60914_1</name>
</gene>
<proteinExistence type="predicted"/>
<dbReference type="AlphaFoldDB" id="A0A4Y2KNH8"/>
<comment type="caution">
    <text evidence="1">The sequence shown here is derived from an EMBL/GenBank/DDBJ whole genome shotgun (WGS) entry which is preliminary data.</text>
</comment>